<dbReference type="EMBL" id="JANPWB010000008">
    <property type="protein sequence ID" value="KAJ1162381.1"/>
    <property type="molecule type" value="Genomic_DNA"/>
</dbReference>
<name>A0AAV7SBR2_PLEWA</name>
<comment type="caution">
    <text evidence="1">The sequence shown here is derived from an EMBL/GenBank/DDBJ whole genome shotgun (WGS) entry which is preliminary data.</text>
</comment>
<protein>
    <submittedName>
        <fullName evidence="1">Uncharacterized protein</fullName>
    </submittedName>
</protein>
<proteinExistence type="predicted"/>
<keyword evidence="2" id="KW-1185">Reference proteome</keyword>
<gene>
    <name evidence="1" type="ORF">NDU88_002849</name>
</gene>
<evidence type="ECO:0000313" key="2">
    <source>
        <dbReference type="Proteomes" id="UP001066276"/>
    </source>
</evidence>
<dbReference type="AlphaFoldDB" id="A0AAV7SBR2"/>
<reference evidence="1" key="1">
    <citation type="journal article" date="2022" name="bioRxiv">
        <title>Sequencing and chromosome-scale assembly of the giantPleurodeles waltlgenome.</title>
        <authorList>
            <person name="Brown T."/>
            <person name="Elewa A."/>
            <person name="Iarovenko S."/>
            <person name="Subramanian E."/>
            <person name="Araus A.J."/>
            <person name="Petzold A."/>
            <person name="Susuki M."/>
            <person name="Suzuki K.-i.T."/>
            <person name="Hayashi T."/>
            <person name="Toyoda A."/>
            <person name="Oliveira C."/>
            <person name="Osipova E."/>
            <person name="Leigh N.D."/>
            <person name="Simon A."/>
            <person name="Yun M.H."/>
        </authorList>
    </citation>
    <scope>NUCLEOTIDE SEQUENCE</scope>
    <source>
        <strain evidence="1">20211129_DDA</strain>
        <tissue evidence="1">Liver</tissue>
    </source>
</reference>
<dbReference type="Proteomes" id="UP001066276">
    <property type="component" value="Chromosome 4_2"/>
</dbReference>
<accession>A0AAV7SBR2</accession>
<sequence length="101" mass="10948">MGCLTECVICGGPGLNTDPHVLHLERGAHNGRPRADCPAWGDRGAAGRLRAQLTPERRLRTRSGGHPRARKEDWKVGECPIGWMTGPWQWRAPGSGCRGGA</sequence>
<organism evidence="1 2">
    <name type="scientific">Pleurodeles waltl</name>
    <name type="common">Iberian ribbed newt</name>
    <dbReference type="NCBI Taxonomy" id="8319"/>
    <lineage>
        <taxon>Eukaryota</taxon>
        <taxon>Metazoa</taxon>
        <taxon>Chordata</taxon>
        <taxon>Craniata</taxon>
        <taxon>Vertebrata</taxon>
        <taxon>Euteleostomi</taxon>
        <taxon>Amphibia</taxon>
        <taxon>Batrachia</taxon>
        <taxon>Caudata</taxon>
        <taxon>Salamandroidea</taxon>
        <taxon>Salamandridae</taxon>
        <taxon>Pleurodelinae</taxon>
        <taxon>Pleurodeles</taxon>
    </lineage>
</organism>
<evidence type="ECO:0000313" key="1">
    <source>
        <dbReference type="EMBL" id="KAJ1162381.1"/>
    </source>
</evidence>